<dbReference type="Pfam" id="PF25131">
    <property type="entry name" value="bL9m_N"/>
    <property type="match status" value="1"/>
</dbReference>
<dbReference type="SMART" id="SM00322">
    <property type="entry name" value="KH"/>
    <property type="match status" value="1"/>
</dbReference>
<dbReference type="InterPro" id="IPR050621">
    <property type="entry name" value="Tudor_domain_containing"/>
</dbReference>
<dbReference type="InterPro" id="IPR004088">
    <property type="entry name" value="KH_dom_type_1"/>
</dbReference>
<dbReference type="GO" id="GO:0003723">
    <property type="term" value="F:RNA binding"/>
    <property type="evidence" value="ECO:0007669"/>
    <property type="project" value="UniProtKB-UniRule"/>
</dbReference>
<dbReference type="Pfam" id="PF22078">
    <property type="entry name" value="Ribosomal_bL9m_C"/>
    <property type="match status" value="1"/>
</dbReference>
<evidence type="ECO:0000256" key="3">
    <source>
        <dbReference type="ARBA" id="ARBA00010605"/>
    </source>
</evidence>
<evidence type="ECO:0000256" key="1">
    <source>
        <dbReference type="ARBA" id="ARBA00004173"/>
    </source>
</evidence>
<dbReference type="InterPro" id="IPR036612">
    <property type="entry name" value="KH_dom_type_1_sf"/>
</dbReference>
<organism evidence="15 16">
    <name type="scientific">Cricetulus griseus</name>
    <name type="common">Chinese hamster</name>
    <name type="synonym">Cricetulus barabensis griseus</name>
    <dbReference type="NCBI Taxonomy" id="10029"/>
    <lineage>
        <taxon>Eukaryota</taxon>
        <taxon>Metazoa</taxon>
        <taxon>Chordata</taxon>
        <taxon>Craniata</taxon>
        <taxon>Vertebrata</taxon>
        <taxon>Euteleostomi</taxon>
        <taxon>Mammalia</taxon>
        <taxon>Eutheria</taxon>
        <taxon>Euarchontoglires</taxon>
        <taxon>Glires</taxon>
        <taxon>Rodentia</taxon>
        <taxon>Myomorpha</taxon>
        <taxon>Muroidea</taxon>
        <taxon>Cricetidae</taxon>
        <taxon>Cricetinae</taxon>
        <taxon>Cricetulus</taxon>
    </lineage>
</organism>
<reference evidence="16" key="1">
    <citation type="journal article" date="2011" name="Nat. Biotechnol.">
        <title>The genomic sequence of the Chinese hamster ovary (CHO)-K1 cell line.</title>
        <authorList>
            <person name="Xu X."/>
            <person name="Nagarajan H."/>
            <person name="Lewis N.E."/>
            <person name="Pan S."/>
            <person name="Cai Z."/>
            <person name="Liu X."/>
            <person name="Chen W."/>
            <person name="Xie M."/>
            <person name="Wang W."/>
            <person name="Hammond S."/>
            <person name="Andersen M.R."/>
            <person name="Neff N."/>
            <person name="Passarelli B."/>
            <person name="Koh W."/>
            <person name="Fan H.C."/>
            <person name="Wang J."/>
            <person name="Gui Y."/>
            <person name="Lee K.H."/>
            <person name="Betenbaugh M.J."/>
            <person name="Quake S.R."/>
            <person name="Famili I."/>
            <person name="Palsson B.O."/>
            <person name="Wang J."/>
        </authorList>
    </citation>
    <scope>NUCLEOTIDE SEQUENCE [LARGE SCALE GENOMIC DNA]</scope>
    <source>
        <strain evidence="16">CHO K1 cell line</strain>
    </source>
</reference>
<dbReference type="Gene3D" id="3.40.5.10">
    <property type="entry name" value="Ribosomal protein L9, N-terminal domain"/>
    <property type="match status" value="1"/>
</dbReference>
<dbReference type="InterPro" id="IPR047380">
    <property type="entry name" value="TDRD2-like_tudor"/>
</dbReference>
<name>G3IDQ5_CRIGR</name>
<dbReference type="InterPro" id="IPR054302">
    <property type="entry name" value="Ribosomal_bL9m_C"/>
</dbReference>
<feature type="compositionally biased region" description="Polar residues" evidence="13">
    <location>
        <begin position="180"/>
        <end position="190"/>
    </location>
</feature>
<dbReference type="InterPro" id="IPR047382">
    <property type="entry name" value="KH-I_TDRKH_rpt1"/>
</dbReference>
<keyword evidence="4" id="KW-0963">Cytoplasm</keyword>
<dbReference type="InterPro" id="IPR056864">
    <property type="entry name" value="MRP-L9_N"/>
</dbReference>
<keyword evidence="8" id="KW-0687">Ribonucleoprotein</keyword>
<evidence type="ECO:0000256" key="12">
    <source>
        <dbReference type="PROSITE-ProRule" id="PRU00117"/>
    </source>
</evidence>
<dbReference type="Gene3D" id="2.30.30.140">
    <property type="match status" value="1"/>
</dbReference>
<dbReference type="InterPro" id="IPR035437">
    <property type="entry name" value="SNase_OB-fold_sf"/>
</dbReference>
<dbReference type="FunFam" id="3.30.1370.10:FF:000056">
    <property type="entry name" value="Tudor and KH domain containing"/>
    <property type="match status" value="1"/>
</dbReference>
<dbReference type="Gene3D" id="2.40.50.90">
    <property type="match status" value="1"/>
</dbReference>
<sequence>MVFTEERLTFVGEDDIEIEMRVPQEAVKLIIGRQGANIKQLRKQTGARIDVDTEDVGDERVLLISGFPVQVCKAKAAIHQILTENTPHLILEKVSEDEELRKRIAHSAETRVPRKQPISVRREEVMEPGGAGEAALWKNTGSSMGPAVPLEVPLRKGGGDMVAAGPKEGSWEKPNDDSLKNSGAQNSPETSVFEVPSPDFSFHADEYLEVYVSASEHPNHFWIQIIGSRSLQLDKLIIEMTQHYENSLPEDLTVHVGDIVAAPLSTNGSWYRAQILGTLENGNLDLYFVDFGDNGDCPLKDLRALRSDFLSLPFQAIECSLARIAPSGEQWEEEALDEFDRLTHCADWKPLVAKISSYVQTGISTWPKIYLYDTSNGKKLDIGLELVRKGYAVELPEDVEDGTVPDMLKDMVPLAKEGRKPRLHRRHRVYKLVEDTKHRPKDDLELILTQSVDEIGVRGDLVSVKKSVGRNKLLPQGLAVYASPENKKLFEEERLLRQEGTLEKIQTKAGEALGVVVAPHALKLPEDPITRWGEYWCDVTVNGLDTVRVPMSVVLFQKPKTKRYKHWLAQQAAKSTAPTSSQSV</sequence>
<keyword evidence="6" id="KW-0689">Ribosomal protein</keyword>
<dbReference type="InterPro" id="IPR020070">
    <property type="entry name" value="Ribosomal_bL9_N"/>
</dbReference>
<dbReference type="InParanoid" id="G3IDQ5"/>
<dbReference type="FunCoup" id="G3IDQ5">
    <property type="interactions" value="1181"/>
</dbReference>
<evidence type="ECO:0000259" key="14">
    <source>
        <dbReference type="PROSITE" id="PS50304"/>
    </source>
</evidence>
<keyword evidence="7" id="KW-0496">Mitochondrion</keyword>
<dbReference type="InterPro" id="IPR002999">
    <property type="entry name" value="Tudor"/>
</dbReference>
<evidence type="ECO:0000256" key="13">
    <source>
        <dbReference type="SAM" id="MobiDB-lite"/>
    </source>
</evidence>
<dbReference type="SMART" id="SM00333">
    <property type="entry name" value="TUDOR"/>
    <property type="match status" value="1"/>
</dbReference>
<dbReference type="FunFam" id="3.40.5.10:FF:000005">
    <property type="entry name" value="39S ribosomal protein L9, mitochondrial"/>
    <property type="match status" value="1"/>
</dbReference>
<evidence type="ECO:0000313" key="16">
    <source>
        <dbReference type="Proteomes" id="UP000001075"/>
    </source>
</evidence>
<proteinExistence type="inferred from homology"/>
<evidence type="ECO:0000256" key="2">
    <source>
        <dbReference type="ARBA" id="ARBA00004496"/>
    </source>
</evidence>
<dbReference type="GO" id="GO:0034587">
    <property type="term" value="P:piRNA processing"/>
    <property type="evidence" value="ECO:0007669"/>
    <property type="project" value="TreeGrafter"/>
</dbReference>
<feature type="compositionally biased region" description="Basic and acidic residues" evidence="13">
    <location>
        <begin position="169"/>
        <end position="179"/>
    </location>
</feature>
<dbReference type="InterPro" id="IPR036935">
    <property type="entry name" value="Ribosomal_bL9_N_sf"/>
</dbReference>
<accession>G3IDQ5</accession>
<feature type="domain" description="Tudor" evidence="14">
    <location>
        <begin position="253"/>
        <end position="312"/>
    </location>
</feature>
<keyword evidence="12" id="KW-0694">RNA-binding</keyword>
<dbReference type="PROSITE" id="PS50304">
    <property type="entry name" value="TUDOR"/>
    <property type="match status" value="1"/>
</dbReference>
<dbReference type="FunFam" id="2.30.30.140:FF:000084">
    <property type="entry name" value="Tudor and KH domain-containing protein"/>
    <property type="match status" value="1"/>
</dbReference>
<feature type="region of interest" description="Disordered" evidence="13">
    <location>
        <begin position="162"/>
        <end position="192"/>
    </location>
</feature>
<dbReference type="GO" id="GO:1990904">
    <property type="term" value="C:ribonucleoprotein complex"/>
    <property type="evidence" value="ECO:0007669"/>
    <property type="project" value="UniProtKB-KW"/>
</dbReference>
<evidence type="ECO:0000313" key="15">
    <source>
        <dbReference type="EMBL" id="EGW10750.1"/>
    </source>
</evidence>
<gene>
    <name evidence="15" type="ORF">I79_021838</name>
</gene>
<evidence type="ECO:0000256" key="4">
    <source>
        <dbReference type="ARBA" id="ARBA00022490"/>
    </source>
</evidence>
<protein>
    <recommendedName>
        <fullName evidence="9">Large ribosomal subunit protein bL9m</fullName>
    </recommendedName>
    <alternativeName>
        <fullName evidence="10">39S ribosomal protein L9, mitochondrial</fullName>
    </alternativeName>
</protein>
<comment type="similarity">
    <text evidence="3">Belongs to the bacterial ribosomal protein bL9 family.</text>
</comment>
<dbReference type="STRING" id="10029.G3IDQ5"/>
<dbReference type="SUPFAM" id="SSF54791">
    <property type="entry name" value="Eukaryotic type KH-domain (KH-domain type I)"/>
    <property type="match status" value="1"/>
</dbReference>
<dbReference type="PANTHER" id="PTHR22948">
    <property type="entry name" value="TUDOR DOMAIN CONTAINING PROTEIN"/>
    <property type="match status" value="1"/>
</dbReference>
<keyword evidence="5" id="KW-0809">Transit peptide</keyword>
<comment type="subcellular location">
    <subcellularLocation>
        <location evidence="2">Cytoplasm</location>
    </subcellularLocation>
    <subcellularLocation>
        <location evidence="1">Mitochondrion</location>
    </subcellularLocation>
</comment>
<comment type="similarity">
    <text evidence="11">Belongs to the Tdrkh family.</text>
</comment>
<evidence type="ECO:0000256" key="11">
    <source>
        <dbReference type="ARBA" id="ARBA00061555"/>
    </source>
</evidence>
<dbReference type="GO" id="GO:0005840">
    <property type="term" value="C:ribosome"/>
    <property type="evidence" value="ECO:0007669"/>
    <property type="project" value="UniProtKB-KW"/>
</dbReference>
<evidence type="ECO:0000256" key="6">
    <source>
        <dbReference type="ARBA" id="ARBA00022980"/>
    </source>
</evidence>
<evidence type="ECO:0000256" key="8">
    <source>
        <dbReference type="ARBA" id="ARBA00023274"/>
    </source>
</evidence>
<dbReference type="PROSITE" id="PS50084">
    <property type="entry name" value="KH_TYPE_1"/>
    <property type="match status" value="1"/>
</dbReference>
<dbReference type="CDD" id="cd22428">
    <property type="entry name" value="KH-I_TDRKH_rpt1"/>
    <property type="match status" value="1"/>
</dbReference>
<dbReference type="GO" id="GO:0005739">
    <property type="term" value="C:mitochondrion"/>
    <property type="evidence" value="ECO:0007669"/>
    <property type="project" value="UniProtKB-SubCell"/>
</dbReference>
<dbReference type="Pfam" id="PF00013">
    <property type="entry name" value="KH_1"/>
    <property type="match status" value="1"/>
</dbReference>
<dbReference type="SUPFAM" id="SSF63748">
    <property type="entry name" value="Tudor/PWWP/MBT"/>
    <property type="match status" value="1"/>
</dbReference>
<dbReference type="PANTHER" id="PTHR22948:SF18">
    <property type="entry name" value="TUDOR AND KH DOMAIN-CONTAINING PROTEIN"/>
    <property type="match status" value="1"/>
</dbReference>
<dbReference type="GO" id="GO:0007283">
    <property type="term" value="P:spermatogenesis"/>
    <property type="evidence" value="ECO:0007669"/>
    <property type="project" value="TreeGrafter"/>
</dbReference>
<evidence type="ECO:0000256" key="5">
    <source>
        <dbReference type="ARBA" id="ARBA00022946"/>
    </source>
</evidence>
<dbReference type="CDD" id="cd20412">
    <property type="entry name" value="Tudor_TDRD2"/>
    <property type="match status" value="1"/>
</dbReference>
<dbReference type="Pfam" id="PF00567">
    <property type="entry name" value="TUDOR"/>
    <property type="match status" value="1"/>
</dbReference>
<evidence type="ECO:0000256" key="7">
    <source>
        <dbReference type="ARBA" id="ARBA00023128"/>
    </source>
</evidence>
<dbReference type="GO" id="GO:0030719">
    <property type="term" value="P:P granule organization"/>
    <property type="evidence" value="ECO:0007669"/>
    <property type="project" value="TreeGrafter"/>
</dbReference>
<dbReference type="InterPro" id="IPR004087">
    <property type="entry name" value="KH_dom"/>
</dbReference>
<dbReference type="AlphaFoldDB" id="G3IDQ5"/>
<evidence type="ECO:0000256" key="9">
    <source>
        <dbReference type="ARBA" id="ARBA00035194"/>
    </source>
</evidence>
<dbReference type="Gene3D" id="3.30.1370.10">
    <property type="entry name" value="K Homology domain, type 1"/>
    <property type="match status" value="1"/>
</dbReference>
<dbReference type="SUPFAM" id="SSF55658">
    <property type="entry name" value="L9 N-domain-like"/>
    <property type="match status" value="1"/>
</dbReference>
<dbReference type="Proteomes" id="UP000001075">
    <property type="component" value="Unassembled WGS sequence"/>
</dbReference>
<evidence type="ECO:0000256" key="10">
    <source>
        <dbReference type="ARBA" id="ARBA00035381"/>
    </source>
</evidence>
<dbReference type="EMBL" id="JH002089">
    <property type="protein sequence ID" value="EGW10750.1"/>
    <property type="molecule type" value="Genomic_DNA"/>
</dbReference>
<dbReference type="InterPro" id="IPR009027">
    <property type="entry name" value="Ribosomal_bL9/RNase_H1_N"/>
</dbReference>
<dbReference type="GO" id="GO:0043186">
    <property type="term" value="C:P granule"/>
    <property type="evidence" value="ECO:0007669"/>
    <property type="project" value="UniProtKB-ARBA"/>
</dbReference>
<dbReference type="Pfam" id="PF01281">
    <property type="entry name" value="Ribosomal_L9_N"/>
    <property type="match status" value="1"/>
</dbReference>